<dbReference type="InterPro" id="IPR038085">
    <property type="entry name" value="Rnp2-like_sf"/>
</dbReference>
<dbReference type="HAMAP" id="MF_00755">
    <property type="entry name" value="RNase_P_2"/>
    <property type="match status" value="1"/>
</dbReference>
<dbReference type="Proteomes" id="UP000011546">
    <property type="component" value="Unassembled WGS sequence"/>
</dbReference>
<dbReference type="SUPFAM" id="SSF160350">
    <property type="entry name" value="Rnp2-like"/>
    <property type="match status" value="1"/>
</dbReference>
<dbReference type="InterPro" id="IPR002759">
    <property type="entry name" value="Pop5/Rpp14/Rnp2-like"/>
</dbReference>
<dbReference type="GO" id="GO:0004526">
    <property type="term" value="F:ribonuclease P activity"/>
    <property type="evidence" value="ECO:0007669"/>
    <property type="project" value="UniProtKB-UniRule"/>
</dbReference>
<evidence type="ECO:0000313" key="4">
    <source>
        <dbReference type="Proteomes" id="UP000011546"/>
    </source>
</evidence>
<comment type="similarity">
    <text evidence="2">Belongs to the eukaryotic/archaeal RNase P protein component 2 family.</text>
</comment>
<dbReference type="Gene3D" id="3.30.70.3250">
    <property type="entry name" value="Ribonuclease P, Pop5 subunit"/>
    <property type="match status" value="1"/>
</dbReference>
<keyword evidence="2" id="KW-0540">Nuclease</keyword>
<organism evidence="3 4">
    <name type="scientific">Halorubrum kocurii JCM 14978</name>
    <dbReference type="NCBI Taxonomy" id="1230456"/>
    <lineage>
        <taxon>Archaea</taxon>
        <taxon>Methanobacteriati</taxon>
        <taxon>Methanobacteriota</taxon>
        <taxon>Stenosarchaea group</taxon>
        <taxon>Halobacteria</taxon>
        <taxon>Halobacteriales</taxon>
        <taxon>Haloferacaceae</taxon>
        <taxon>Halorubrum</taxon>
    </lineage>
</organism>
<dbReference type="GO" id="GO:0030677">
    <property type="term" value="C:ribonuclease P complex"/>
    <property type="evidence" value="ECO:0007669"/>
    <property type="project" value="UniProtKB-UniRule"/>
</dbReference>
<sequence length="159" mass="17049">MKHLPKHLRPRWRYLAVGIETWPDAEIGRRGFQRALWYAAGNLLGDAGSADADLTLLAFSHGDGEGEAIVRARHGHVDDARAAIACVSDVDGGPVGIRVRGISGTVRACEERYMGRASGPSTQRDVAFEDAERSAVVRGDARDVWTGSGYVGAAAFDTE</sequence>
<comment type="subcellular location">
    <subcellularLocation>
        <location evidence="2">Cytoplasm</location>
    </subcellularLocation>
</comment>
<dbReference type="RefSeq" id="WP_008849879.1">
    <property type="nucleotide sequence ID" value="NZ_AOJH01000099.1"/>
</dbReference>
<comment type="catalytic activity">
    <reaction evidence="2">
        <text>Endonucleolytic cleavage of RNA, removing 5'-extranucleotides from tRNA precursor.</text>
        <dbReference type="EC" id="3.1.26.5"/>
    </reaction>
</comment>
<comment type="caution">
    <text evidence="3">The sequence shown here is derived from an EMBL/GenBank/DDBJ whole genome shotgun (WGS) entry which is preliminary data.</text>
</comment>
<dbReference type="OrthoDB" id="19261at2157"/>
<comment type="function">
    <text evidence="2">Part of ribonuclease P, a protein complex that generates mature tRNA molecules by cleaving their 5'-ends.</text>
</comment>
<evidence type="ECO:0000256" key="1">
    <source>
        <dbReference type="ARBA" id="ARBA00022694"/>
    </source>
</evidence>
<keyword evidence="2" id="KW-0255">Endonuclease</keyword>
<name>M0NKL9_9EURY</name>
<keyword evidence="1 2" id="KW-0819">tRNA processing</keyword>
<evidence type="ECO:0000313" key="3">
    <source>
        <dbReference type="EMBL" id="EMA58108.1"/>
    </source>
</evidence>
<comment type="subunit">
    <text evidence="2">Consists of a catalytic RNA component and at least 4-5 protein subunits.</text>
</comment>
<dbReference type="PATRIC" id="fig|1230456.3.peg.3215"/>
<dbReference type="GO" id="GO:0001682">
    <property type="term" value="P:tRNA 5'-leader removal"/>
    <property type="evidence" value="ECO:0007669"/>
    <property type="project" value="UniProtKB-UniRule"/>
</dbReference>
<keyword evidence="4" id="KW-1185">Reference proteome</keyword>
<evidence type="ECO:0000256" key="2">
    <source>
        <dbReference type="HAMAP-Rule" id="MF_00755"/>
    </source>
</evidence>
<protein>
    <recommendedName>
        <fullName evidence="2">Ribonuclease P protein component 2</fullName>
        <shortName evidence="2">RNase P component 2</shortName>
        <ecNumber evidence="2">3.1.26.5</ecNumber>
    </recommendedName>
    <alternativeName>
        <fullName evidence="2">Pop5</fullName>
    </alternativeName>
</protein>
<dbReference type="EMBL" id="AOJH01000099">
    <property type="protein sequence ID" value="EMA58108.1"/>
    <property type="molecule type" value="Genomic_DNA"/>
</dbReference>
<keyword evidence="2" id="KW-0963">Cytoplasm</keyword>
<dbReference type="Pfam" id="PF01900">
    <property type="entry name" value="RNase_P_Rpp14"/>
    <property type="match status" value="1"/>
</dbReference>
<gene>
    <name evidence="2" type="primary">rnp2</name>
    <name evidence="3" type="ORF">C468_16126</name>
</gene>
<proteinExistence type="inferred from homology"/>
<keyword evidence="2" id="KW-0378">Hydrolase</keyword>
<accession>M0NKL9</accession>
<dbReference type="GO" id="GO:0005737">
    <property type="term" value="C:cytoplasm"/>
    <property type="evidence" value="ECO:0007669"/>
    <property type="project" value="UniProtKB-SubCell"/>
</dbReference>
<dbReference type="EC" id="3.1.26.5" evidence="2"/>
<dbReference type="STRING" id="1230456.C468_16126"/>
<reference evidence="3 4" key="1">
    <citation type="journal article" date="2014" name="PLoS Genet.">
        <title>Phylogenetically driven sequencing of extremely halophilic archaea reveals strategies for static and dynamic osmo-response.</title>
        <authorList>
            <person name="Becker E.A."/>
            <person name="Seitzer P.M."/>
            <person name="Tritt A."/>
            <person name="Larsen D."/>
            <person name="Krusor M."/>
            <person name="Yao A.I."/>
            <person name="Wu D."/>
            <person name="Madern D."/>
            <person name="Eisen J.A."/>
            <person name="Darling A.E."/>
            <person name="Facciotti M.T."/>
        </authorList>
    </citation>
    <scope>NUCLEOTIDE SEQUENCE [LARGE SCALE GENOMIC DNA]</scope>
    <source>
        <strain evidence="3 4">JCM 14978</strain>
    </source>
</reference>
<dbReference type="AlphaFoldDB" id="M0NKL9"/>